<evidence type="ECO:0000313" key="3">
    <source>
        <dbReference type="EMBL" id="MFN2975157.1"/>
    </source>
</evidence>
<evidence type="ECO:0000259" key="2">
    <source>
        <dbReference type="Pfam" id="PF08242"/>
    </source>
</evidence>
<dbReference type="CDD" id="cd02440">
    <property type="entry name" value="AdoMet_MTases"/>
    <property type="match status" value="1"/>
</dbReference>
<dbReference type="SUPFAM" id="SSF53335">
    <property type="entry name" value="S-adenosyl-L-methionine-dependent methyltransferases"/>
    <property type="match status" value="1"/>
</dbReference>
<protein>
    <submittedName>
        <fullName evidence="3">Class I SAM-dependent methyltransferase</fullName>
    </submittedName>
</protein>
<dbReference type="RefSeq" id="WP_263413310.1">
    <property type="nucleotide sequence ID" value="NZ_BAABBH010000001.1"/>
</dbReference>
<dbReference type="Proteomes" id="UP001634747">
    <property type="component" value="Unassembled WGS sequence"/>
</dbReference>
<keyword evidence="3" id="KW-0489">Methyltransferase</keyword>
<dbReference type="InterPro" id="IPR029063">
    <property type="entry name" value="SAM-dependent_MTases_sf"/>
</dbReference>
<dbReference type="GO" id="GO:0008168">
    <property type="term" value="F:methyltransferase activity"/>
    <property type="evidence" value="ECO:0007669"/>
    <property type="project" value="UniProtKB-KW"/>
</dbReference>
<feature type="compositionally biased region" description="Gly residues" evidence="1">
    <location>
        <begin position="1"/>
        <end position="10"/>
    </location>
</feature>
<dbReference type="InterPro" id="IPR013217">
    <property type="entry name" value="Methyltransf_12"/>
</dbReference>
<proteinExistence type="predicted"/>
<keyword evidence="4" id="KW-1185">Reference proteome</keyword>
<name>A0ABW9KJ80_9BACT</name>
<evidence type="ECO:0000256" key="1">
    <source>
        <dbReference type="SAM" id="MobiDB-lite"/>
    </source>
</evidence>
<evidence type="ECO:0000313" key="4">
    <source>
        <dbReference type="Proteomes" id="UP001634747"/>
    </source>
</evidence>
<dbReference type="Pfam" id="PF08242">
    <property type="entry name" value="Methyltransf_12"/>
    <property type="match status" value="1"/>
</dbReference>
<reference evidence="3 4" key="1">
    <citation type="submission" date="2024-12" db="EMBL/GenBank/DDBJ databases">
        <authorList>
            <person name="Lee Y."/>
        </authorList>
    </citation>
    <scope>NUCLEOTIDE SEQUENCE [LARGE SCALE GENOMIC DNA]</scope>
    <source>
        <strain evidence="3 4">03SUJ4</strain>
    </source>
</reference>
<dbReference type="EMBL" id="JBJYXY010000001">
    <property type="protein sequence ID" value="MFN2975157.1"/>
    <property type="molecule type" value="Genomic_DNA"/>
</dbReference>
<feature type="region of interest" description="Disordered" evidence="1">
    <location>
        <begin position="1"/>
        <end position="20"/>
    </location>
</feature>
<accession>A0ABW9KJ80</accession>
<comment type="caution">
    <text evidence="3">The sequence shown here is derived from an EMBL/GenBank/DDBJ whole genome shotgun (WGS) entry which is preliminary data.</text>
</comment>
<dbReference type="GO" id="GO:0032259">
    <property type="term" value="P:methylation"/>
    <property type="evidence" value="ECO:0007669"/>
    <property type="project" value="UniProtKB-KW"/>
</dbReference>
<sequence length="242" mass="25980">MTHSAGGSGPQSGPDSAPRSGFDKLALPYRWMEYLTFGPLLSRTRRAFLPQLKQARSALLLGDGDGRFTAALLRANPHVHATAVDISAAMLHRLRNRVAQQGNADRLATLHANALSALLDGPFDLVCTHFFLDCLSDAECSTLAHQLADRLAPSALWVVSDFAIPPGSLHGIARLLVGALYAAFGLLTGLRVRTLPDYAAALQSAGLRRIALQTRLRGILRSELWQLSADADPANGHPIAHE</sequence>
<organism evidence="3 4">
    <name type="scientific">Terriglobus aquaticus</name>
    <dbReference type="NCBI Taxonomy" id="940139"/>
    <lineage>
        <taxon>Bacteria</taxon>
        <taxon>Pseudomonadati</taxon>
        <taxon>Acidobacteriota</taxon>
        <taxon>Terriglobia</taxon>
        <taxon>Terriglobales</taxon>
        <taxon>Acidobacteriaceae</taxon>
        <taxon>Terriglobus</taxon>
    </lineage>
</organism>
<feature type="domain" description="Methyltransferase type 12" evidence="2">
    <location>
        <begin position="61"/>
        <end position="154"/>
    </location>
</feature>
<dbReference type="Gene3D" id="3.40.50.150">
    <property type="entry name" value="Vaccinia Virus protein VP39"/>
    <property type="match status" value="1"/>
</dbReference>
<gene>
    <name evidence="3" type="ORF">ACK2TP_05225</name>
</gene>
<keyword evidence="3" id="KW-0808">Transferase</keyword>